<dbReference type="EC" id="3.6.3.-" evidence="1"/>
<evidence type="ECO:0000313" key="1">
    <source>
        <dbReference type="EMBL" id="VFD33003.1"/>
    </source>
</evidence>
<dbReference type="SUPFAM" id="SSF52540">
    <property type="entry name" value="P-loop containing nucleoside triphosphate hydrolases"/>
    <property type="match status" value="1"/>
</dbReference>
<dbReference type="Gene3D" id="3.40.50.300">
    <property type="entry name" value="P-loop containing nucleotide triphosphate hydrolases"/>
    <property type="match status" value="1"/>
</dbReference>
<name>A0AB74QD52_CLODI</name>
<gene>
    <name evidence="1" type="ORF">SAMEA1402399_02356</name>
</gene>
<keyword evidence="1" id="KW-0547">Nucleotide-binding</keyword>
<sequence>MNKLEIENLSKIYGKKVANDKITVTLENGVYGLLGPNGAGNIATHEEVKALREETAALTFAMIEKELI</sequence>
<dbReference type="Proteomes" id="UP000411588">
    <property type="component" value="Unassembled WGS sequence"/>
</dbReference>
<dbReference type="GO" id="GO:0005524">
    <property type="term" value="F:ATP binding"/>
    <property type="evidence" value="ECO:0007669"/>
    <property type="project" value="UniProtKB-KW"/>
</dbReference>
<protein>
    <submittedName>
        <fullName evidence="1">ABC transporter multidrug-family ATP-binding protein</fullName>
        <ecNumber evidence="1">3.6.3.-</ecNumber>
    </submittedName>
</protein>
<dbReference type="GO" id="GO:0016787">
    <property type="term" value="F:hydrolase activity"/>
    <property type="evidence" value="ECO:0007669"/>
    <property type="project" value="UniProtKB-KW"/>
</dbReference>
<dbReference type="RefSeq" id="WP_009902696.1">
    <property type="nucleotide sequence ID" value="NZ_CAACZS010000006.1"/>
</dbReference>
<evidence type="ECO:0000313" key="2">
    <source>
        <dbReference type="Proteomes" id="UP000411588"/>
    </source>
</evidence>
<keyword evidence="1" id="KW-0378">Hydrolase</keyword>
<keyword evidence="1" id="KW-0067">ATP-binding</keyword>
<proteinExistence type="predicted"/>
<comment type="caution">
    <text evidence="1">The sequence shown here is derived from an EMBL/GenBank/DDBJ whole genome shotgun (WGS) entry which is preliminary data.</text>
</comment>
<dbReference type="AlphaFoldDB" id="A0AB74QD52"/>
<dbReference type="InterPro" id="IPR027417">
    <property type="entry name" value="P-loop_NTPase"/>
</dbReference>
<organism evidence="1 2">
    <name type="scientific">Clostridioides difficile</name>
    <name type="common">Peptoclostridium difficile</name>
    <dbReference type="NCBI Taxonomy" id="1496"/>
    <lineage>
        <taxon>Bacteria</taxon>
        <taxon>Bacillati</taxon>
        <taxon>Bacillota</taxon>
        <taxon>Clostridia</taxon>
        <taxon>Peptostreptococcales</taxon>
        <taxon>Peptostreptococcaceae</taxon>
        <taxon>Clostridioides</taxon>
    </lineage>
</organism>
<reference evidence="1 2" key="1">
    <citation type="submission" date="2019-02" db="EMBL/GenBank/DDBJ databases">
        <authorList>
            <consortium name="Pathogen Informatics"/>
        </authorList>
    </citation>
    <scope>NUCLEOTIDE SEQUENCE [LARGE SCALE GENOMIC DNA]</scope>
    <source>
        <strain evidence="2">clo34</strain>
    </source>
</reference>
<dbReference type="EMBL" id="CAADAN010000008">
    <property type="protein sequence ID" value="VFD33003.1"/>
    <property type="molecule type" value="Genomic_DNA"/>
</dbReference>
<accession>A0AB74QD52</accession>